<evidence type="ECO:0000256" key="2">
    <source>
        <dbReference type="ARBA" id="ARBA00022448"/>
    </source>
</evidence>
<feature type="compositionally biased region" description="Basic and acidic residues" evidence="7">
    <location>
        <begin position="170"/>
        <end position="179"/>
    </location>
</feature>
<keyword evidence="2" id="KW-0813">Transport</keyword>
<feature type="transmembrane region" description="Helical" evidence="8">
    <location>
        <begin position="102"/>
        <end position="122"/>
    </location>
</feature>
<dbReference type="AlphaFoldDB" id="A0A345XPV7"/>
<organism evidence="10 11">
    <name type="scientific">Streptomyces armeniacus</name>
    <dbReference type="NCBI Taxonomy" id="83291"/>
    <lineage>
        <taxon>Bacteria</taxon>
        <taxon>Bacillati</taxon>
        <taxon>Actinomycetota</taxon>
        <taxon>Actinomycetes</taxon>
        <taxon>Kitasatosporales</taxon>
        <taxon>Streptomycetaceae</taxon>
        <taxon>Streptomyces</taxon>
    </lineage>
</organism>
<feature type="transmembrane region" description="Helical" evidence="8">
    <location>
        <begin position="134"/>
        <end position="155"/>
    </location>
</feature>
<evidence type="ECO:0000256" key="4">
    <source>
        <dbReference type="ARBA" id="ARBA00022692"/>
    </source>
</evidence>
<gene>
    <name evidence="10" type="ORF">DVA86_14430</name>
</gene>
<feature type="transmembrane region" description="Helical" evidence="8">
    <location>
        <begin position="61"/>
        <end position="81"/>
    </location>
</feature>
<protein>
    <submittedName>
        <fullName evidence="10">TRAP transporter small permease</fullName>
    </submittedName>
</protein>
<name>A0A345XPV7_9ACTN</name>
<accession>A0A345XPV7</accession>
<sequence>MAAHMDSQNARRTGRRSAIDRVHDVSAHLAGAVLILITLIVLAGVASRAVFGQPVPASNELIGSCLMVALVYLSLSAATHIRITVVTRRLPPAWTVWTERAVLVFSAAGLAFAAWAALSMAVTSFRTGESTVGLYTFDIAPFRLLIFAGVVLLLLRLVREGRSWLAEETQETHEAHEPAQEPQPAQGPQTAADSAKDD</sequence>
<evidence type="ECO:0000256" key="3">
    <source>
        <dbReference type="ARBA" id="ARBA00022475"/>
    </source>
</evidence>
<reference evidence="10 11" key="1">
    <citation type="submission" date="2018-07" db="EMBL/GenBank/DDBJ databases">
        <title>Draft genome of the type strain Streptomyces armeniacus ATCC 15676.</title>
        <authorList>
            <person name="Labana P."/>
            <person name="Gosse J.T."/>
            <person name="Boddy C.N."/>
        </authorList>
    </citation>
    <scope>NUCLEOTIDE SEQUENCE [LARGE SCALE GENOMIC DNA]</scope>
    <source>
        <strain evidence="10 11">ATCC 15676</strain>
    </source>
</reference>
<dbReference type="Pfam" id="PF04290">
    <property type="entry name" value="DctQ"/>
    <property type="match status" value="1"/>
</dbReference>
<evidence type="ECO:0000256" key="7">
    <source>
        <dbReference type="SAM" id="MobiDB-lite"/>
    </source>
</evidence>
<comment type="subcellular location">
    <subcellularLocation>
        <location evidence="1">Cell membrane</location>
        <topology evidence="1">Multi-pass membrane protein</topology>
    </subcellularLocation>
</comment>
<keyword evidence="4 8" id="KW-0812">Transmembrane</keyword>
<keyword evidence="3" id="KW-1003">Cell membrane</keyword>
<dbReference type="KEGG" id="sarm:DVA86_14430"/>
<evidence type="ECO:0000313" key="11">
    <source>
        <dbReference type="Proteomes" id="UP000254425"/>
    </source>
</evidence>
<dbReference type="EMBL" id="CP031320">
    <property type="protein sequence ID" value="AXK33673.1"/>
    <property type="molecule type" value="Genomic_DNA"/>
</dbReference>
<keyword evidence="5 8" id="KW-1133">Transmembrane helix</keyword>
<proteinExistence type="predicted"/>
<feature type="domain" description="Tripartite ATP-independent periplasmic transporters DctQ component" evidence="9">
    <location>
        <begin position="37"/>
        <end position="160"/>
    </location>
</feature>
<evidence type="ECO:0000256" key="6">
    <source>
        <dbReference type="ARBA" id="ARBA00023136"/>
    </source>
</evidence>
<evidence type="ECO:0000256" key="8">
    <source>
        <dbReference type="SAM" id="Phobius"/>
    </source>
</evidence>
<feature type="transmembrane region" description="Helical" evidence="8">
    <location>
        <begin position="25"/>
        <end position="49"/>
    </location>
</feature>
<feature type="region of interest" description="Disordered" evidence="7">
    <location>
        <begin position="167"/>
        <end position="198"/>
    </location>
</feature>
<dbReference type="InterPro" id="IPR055348">
    <property type="entry name" value="DctQ"/>
</dbReference>
<evidence type="ECO:0000256" key="1">
    <source>
        <dbReference type="ARBA" id="ARBA00004651"/>
    </source>
</evidence>
<dbReference type="GO" id="GO:0005886">
    <property type="term" value="C:plasma membrane"/>
    <property type="evidence" value="ECO:0007669"/>
    <property type="project" value="UniProtKB-SubCell"/>
</dbReference>
<evidence type="ECO:0000313" key="10">
    <source>
        <dbReference type="EMBL" id="AXK33673.1"/>
    </source>
</evidence>
<keyword evidence="11" id="KW-1185">Reference proteome</keyword>
<evidence type="ECO:0000259" key="9">
    <source>
        <dbReference type="Pfam" id="PF04290"/>
    </source>
</evidence>
<keyword evidence="6 8" id="KW-0472">Membrane</keyword>
<dbReference type="Proteomes" id="UP000254425">
    <property type="component" value="Chromosome"/>
</dbReference>
<dbReference type="RefSeq" id="WP_208878669.1">
    <property type="nucleotide sequence ID" value="NZ_CP031320.1"/>
</dbReference>
<evidence type="ECO:0000256" key="5">
    <source>
        <dbReference type="ARBA" id="ARBA00022989"/>
    </source>
</evidence>